<evidence type="ECO:0000313" key="2">
    <source>
        <dbReference type="Proteomes" id="UP000069205"/>
    </source>
</evidence>
<keyword evidence="2" id="KW-1185">Reference proteome</keyword>
<name>A0A0K2GID1_NITMO</name>
<reference evidence="1 2" key="1">
    <citation type="journal article" date="2015" name="Proc. Natl. Acad. Sci. U.S.A.">
        <title>Expanded metabolic versatility of ubiquitous nitrite-oxidizing bacteria from the genus Nitrospira.</title>
        <authorList>
            <person name="Koch H."/>
            <person name="Lucker S."/>
            <person name="Albertsen M."/>
            <person name="Kitzinger K."/>
            <person name="Herbold C."/>
            <person name="Spieck E."/>
            <person name="Nielsen P.H."/>
            <person name="Wagner M."/>
            <person name="Daims H."/>
        </authorList>
    </citation>
    <scope>NUCLEOTIDE SEQUENCE [LARGE SCALE GENOMIC DNA]</scope>
    <source>
        <strain evidence="1 2">NSP M-1</strain>
    </source>
</reference>
<organism evidence="1 2">
    <name type="scientific">Nitrospira moscoviensis</name>
    <dbReference type="NCBI Taxonomy" id="42253"/>
    <lineage>
        <taxon>Bacteria</taxon>
        <taxon>Pseudomonadati</taxon>
        <taxon>Nitrospirota</taxon>
        <taxon>Nitrospiria</taxon>
        <taxon>Nitrospirales</taxon>
        <taxon>Nitrospiraceae</taxon>
        <taxon>Nitrospira</taxon>
    </lineage>
</organism>
<evidence type="ECO:0000313" key="1">
    <source>
        <dbReference type="EMBL" id="ALA60705.1"/>
    </source>
</evidence>
<proteinExistence type="predicted"/>
<dbReference type="AlphaFoldDB" id="A0A0K2GID1"/>
<dbReference type="Proteomes" id="UP000069205">
    <property type="component" value="Chromosome"/>
</dbReference>
<sequence>MPGPVTLTVNTAVFGAAVNVAVIVAVSSTTQEPVPLQPPPLQPAKVEPGAALAVNVAGVSWSKSRQLAPQGKPGGEEVTVPLPFRLTVTRNGRKTVIGMGCDEGNVTLALPENNKLLPLLKARTRTVRLSPKGALTVSGISCPEDRFDTGTEFVCVAMSGPDISISTLAT</sequence>
<protein>
    <submittedName>
        <fullName evidence="1">Uncharacterized protein</fullName>
    </submittedName>
</protein>
<accession>A0A0K2GID1</accession>
<dbReference type="PATRIC" id="fig|42253.5.peg.4274"/>
<dbReference type="KEGG" id="nmv:NITMOv2_4329"/>
<dbReference type="EMBL" id="CP011801">
    <property type="protein sequence ID" value="ALA60705.1"/>
    <property type="molecule type" value="Genomic_DNA"/>
</dbReference>
<gene>
    <name evidence="1" type="ORF">NITMOv2_4329</name>
</gene>